<sequence length="185" mass="21423">MSEDRIRTPEEVVTYWCETLTARDWWQPTPELDARIRQQFAATHFALSQDVTPEWRASPAARLGAIIVLDQFPRNMYRASPMAFATDWIARREARLALDAGADKLVDYGRRHFFYMPLEHSEDLADQDLSVALFEAHDDEMYLGYAQRHRDVIVDYGRFPHRNVFLGRVSTPKEQAYLAEPGAGF</sequence>
<dbReference type="RefSeq" id="WP_256115440.1">
    <property type="nucleotide sequence ID" value="NZ_WHSB02000002.1"/>
</dbReference>
<evidence type="ECO:0000313" key="1">
    <source>
        <dbReference type="EMBL" id="MCQ4629293.1"/>
    </source>
</evidence>
<dbReference type="Gene3D" id="1.25.40.10">
    <property type="entry name" value="Tetratricopeptide repeat domain"/>
    <property type="match status" value="1"/>
</dbReference>
<dbReference type="Gene3D" id="1.20.58.320">
    <property type="entry name" value="TPR-like"/>
    <property type="match status" value="1"/>
</dbReference>
<organism evidence="1 2">
    <name type="scientific">Shinella lacus</name>
    <dbReference type="NCBI Taxonomy" id="2654216"/>
    <lineage>
        <taxon>Bacteria</taxon>
        <taxon>Pseudomonadati</taxon>
        <taxon>Pseudomonadota</taxon>
        <taxon>Alphaproteobacteria</taxon>
        <taxon>Hyphomicrobiales</taxon>
        <taxon>Rhizobiaceae</taxon>
        <taxon>Shinella</taxon>
    </lineage>
</organism>
<name>A0ABT1R279_9HYPH</name>
<accession>A0ABT1R279</accession>
<dbReference type="Pfam" id="PF06041">
    <property type="entry name" value="DUF924"/>
    <property type="match status" value="1"/>
</dbReference>
<proteinExistence type="predicted"/>
<evidence type="ECO:0000313" key="2">
    <source>
        <dbReference type="Proteomes" id="UP000996601"/>
    </source>
</evidence>
<reference evidence="1" key="1">
    <citation type="submission" date="2021-07" db="EMBL/GenBank/DDBJ databases">
        <title>Shinella sp. nov., a novel member of the genus Shinella from water.</title>
        <authorList>
            <person name="Deng Y."/>
        </authorList>
    </citation>
    <scope>NUCLEOTIDE SEQUENCE</scope>
    <source>
        <strain evidence="1">CPCC 100929</strain>
    </source>
</reference>
<protein>
    <submittedName>
        <fullName evidence="1">DUF924 domain-containing protein</fullName>
    </submittedName>
</protein>
<dbReference type="SUPFAM" id="SSF48452">
    <property type="entry name" value="TPR-like"/>
    <property type="match status" value="1"/>
</dbReference>
<gene>
    <name evidence="1" type="ORF">GB927_004540</name>
</gene>
<keyword evidence="2" id="KW-1185">Reference proteome</keyword>
<comment type="caution">
    <text evidence="1">The sequence shown here is derived from an EMBL/GenBank/DDBJ whole genome shotgun (WGS) entry which is preliminary data.</text>
</comment>
<dbReference type="InterPro" id="IPR010323">
    <property type="entry name" value="DUF924"/>
</dbReference>
<dbReference type="Proteomes" id="UP000996601">
    <property type="component" value="Unassembled WGS sequence"/>
</dbReference>
<dbReference type="EMBL" id="WHSB02000002">
    <property type="protein sequence ID" value="MCQ4629293.1"/>
    <property type="molecule type" value="Genomic_DNA"/>
</dbReference>
<dbReference type="InterPro" id="IPR011990">
    <property type="entry name" value="TPR-like_helical_dom_sf"/>
</dbReference>